<evidence type="ECO:0000313" key="2">
    <source>
        <dbReference type="EMBL" id="MDN4521391.1"/>
    </source>
</evidence>
<keyword evidence="3" id="KW-1185">Reference proteome</keyword>
<feature type="compositionally biased region" description="Acidic residues" evidence="1">
    <location>
        <begin position="118"/>
        <end position="130"/>
    </location>
</feature>
<organism evidence="2 3">
    <name type="scientific">Mycolicibacterium austroafricanum</name>
    <name type="common">Mycobacterium austroafricanum</name>
    <dbReference type="NCBI Taxonomy" id="39687"/>
    <lineage>
        <taxon>Bacteria</taxon>
        <taxon>Bacillati</taxon>
        <taxon>Actinomycetota</taxon>
        <taxon>Actinomycetes</taxon>
        <taxon>Mycobacteriales</taxon>
        <taxon>Mycobacteriaceae</taxon>
        <taxon>Mycolicibacterium</taxon>
    </lineage>
</organism>
<name>A0ABT8HKV5_MYCAO</name>
<proteinExistence type="predicted"/>
<evidence type="ECO:0000256" key="1">
    <source>
        <dbReference type="SAM" id="MobiDB-lite"/>
    </source>
</evidence>
<sequence>MLVTDKPENLPTTNALDGIPADLLGPVPRELRLGANVLMVLEDPPKLGETRDVVVRLRVTREGAEQKAVEGETTHFCGGKIVTAWLLGQPVPPKADEDQGALIDEDGEISDEAAGVEPDPDEDDGSWDDDNVARPNFSDKS</sequence>
<accession>A0ABT8HKV5</accession>
<dbReference type="EMBL" id="JAUHTC010000091">
    <property type="protein sequence ID" value="MDN4521391.1"/>
    <property type="molecule type" value="Genomic_DNA"/>
</dbReference>
<evidence type="ECO:0000313" key="3">
    <source>
        <dbReference type="Proteomes" id="UP001172687"/>
    </source>
</evidence>
<gene>
    <name evidence="2" type="ORF">QYF68_26735</name>
</gene>
<protein>
    <submittedName>
        <fullName evidence="2">Uncharacterized protein</fullName>
    </submittedName>
</protein>
<dbReference type="Proteomes" id="UP001172687">
    <property type="component" value="Unassembled WGS sequence"/>
</dbReference>
<feature type="region of interest" description="Disordered" evidence="1">
    <location>
        <begin position="90"/>
        <end position="141"/>
    </location>
</feature>
<comment type="caution">
    <text evidence="2">The sequence shown here is derived from an EMBL/GenBank/DDBJ whole genome shotgun (WGS) entry which is preliminary data.</text>
</comment>
<reference evidence="2" key="1">
    <citation type="submission" date="2023-07" db="EMBL/GenBank/DDBJ databases">
        <title>Degradation of tert-butanol by M. austroafricanum TBA100.</title>
        <authorList>
            <person name="Helbich S."/>
            <person name="Vainshtein Y."/>
        </authorList>
    </citation>
    <scope>NUCLEOTIDE SEQUENCE</scope>
    <source>
        <strain evidence="2">TBA100</strain>
    </source>
</reference>
<dbReference type="RefSeq" id="WP_301161786.1">
    <property type="nucleotide sequence ID" value="NZ_JAUHTC010000091.1"/>
</dbReference>